<sequence length="285" mass="31879">MSFLDAISPEKRALFEERAHDDDDVPSCSRTQYKASTVALAGFVNPATTTPSSRIECTEEVDGMCSKVNNYLSDLSRFLTARNLTLSSTKSTATIFTNWTKEYRLELNIAVDGVKIPTVNNPKILGVTFDSLCSFTPHTTAIIAKVQSRNKILKSLAGSTWGKDKETLLAIYKVIGRSVLNYAAPIWSPGCSGTQIRKLQTCQNTALRATTGCLLSETRKLPVKEHNELLSRQFLLGCFRRNHPCSHLLRAEPPPRSIKRSFLDYVDDIEQYADRTSAQQTFDRY</sequence>
<protein>
    <submittedName>
        <fullName evidence="2">Uncharacterized protein LOC125777615</fullName>
    </submittedName>
</protein>
<gene>
    <name evidence="2" type="primary">LOC125777615</name>
</gene>
<evidence type="ECO:0000313" key="1">
    <source>
        <dbReference type="Proteomes" id="UP001652620"/>
    </source>
</evidence>
<name>A0ABM3JHG3_BACDO</name>
<dbReference type="PANTHER" id="PTHR36688">
    <property type="entry name" value="ENDO/EXONUCLEASE/PHOSPHATASE DOMAIN-CONTAINING PROTEIN"/>
    <property type="match status" value="1"/>
</dbReference>
<dbReference type="Proteomes" id="UP001652620">
    <property type="component" value="Chromosome 3"/>
</dbReference>
<dbReference type="RefSeq" id="XP_049308657.1">
    <property type="nucleotide sequence ID" value="XM_049452700.1"/>
</dbReference>
<dbReference type="PANTHER" id="PTHR36688:SF1">
    <property type="entry name" value="ENDONUCLEASE_EXONUCLEASE_PHOSPHATASE DOMAIN-CONTAINING PROTEIN"/>
    <property type="match status" value="1"/>
</dbReference>
<keyword evidence="1" id="KW-1185">Reference proteome</keyword>
<organism evidence="1 2">
    <name type="scientific">Bactrocera dorsalis</name>
    <name type="common">Oriental fruit fly</name>
    <name type="synonym">Dacus dorsalis</name>
    <dbReference type="NCBI Taxonomy" id="27457"/>
    <lineage>
        <taxon>Eukaryota</taxon>
        <taxon>Metazoa</taxon>
        <taxon>Ecdysozoa</taxon>
        <taxon>Arthropoda</taxon>
        <taxon>Hexapoda</taxon>
        <taxon>Insecta</taxon>
        <taxon>Pterygota</taxon>
        <taxon>Neoptera</taxon>
        <taxon>Endopterygota</taxon>
        <taxon>Diptera</taxon>
        <taxon>Brachycera</taxon>
        <taxon>Muscomorpha</taxon>
        <taxon>Tephritoidea</taxon>
        <taxon>Tephritidae</taxon>
        <taxon>Bactrocera</taxon>
        <taxon>Bactrocera</taxon>
    </lineage>
</organism>
<reference evidence="2" key="1">
    <citation type="submission" date="2025-08" db="UniProtKB">
        <authorList>
            <consortium name="RefSeq"/>
        </authorList>
    </citation>
    <scope>IDENTIFICATION</scope>
    <source>
        <tissue evidence="2">Adult</tissue>
    </source>
</reference>
<dbReference type="InterPro" id="IPR052560">
    <property type="entry name" value="RdDP_mobile_element"/>
</dbReference>
<proteinExistence type="predicted"/>
<dbReference type="GeneID" id="125777615"/>
<accession>A0ABM3JHG3</accession>
<evidence type="ECO:0000313" key="2">
    <source>
        <dbReference type="RefSeq" id="XP_049308657.1"/>
    </source>
</evidence>